<reference evidence="3" key="1">
    <citation type="submission" date="2020-05" db="EMBL/GenBank/DDBJ databases">
        <authorList>
            <person name="Chiriac C."/>
            <person name="Salcher M."/>
            <person name="Ghai R."/>
            <person name="Kavagutti S V."/>
        </authorList>
    </citation>
    <scope>NUCLEOTIDE SEQUENCE</scope>
</reference>
<evidence type="ECO:0000313" key="3">
    <source>
        <dbReference type="EMBL" id="CAB4790412.1"/>
    </source>
</evidence>
<name>A0A6J6X0G5_9ZZZZ</name>
<dbReference type="SUPFAM" id="SSF53800">
    <property type="entry name" value="Chelatase"/>
    <property type="match status" value="1"/>
</dbReference>
<dbReference type="InterPro" id="IPR002762">
    <property type="entry name" value="CbiX-like"/>
</dbReference>
<gene>
    <name evidence="3" type="ORF">UFOPK2996_00389</name>
</gene>
<dbReference type="PANTHER" id="PTHR33542:SF3">
    <property type="entry name" value="SIROHYDROCHLORIN FERROCHELATASE, CHLOROPLASTIC"/>
    <property type="match status" value="1"/>
</dbReference>
<dbReference type="GO" id="GO:0016829">
    <property type="term" value="F:lyase activity"/>
    <property type="evidence" value="ECO:0007669"/>
    <property type="project" value="UniProtKB-KW"/>
</dbReference>
<dbReference type="CDD" id="cd03416">
    <property type="entry name" value="CbiX_SirB_N"/>
    <property type="match status" value="1"/>
</dbReference>
<sequence>MPTALLIVDHGSRRAESNTFLDGFAVSFAEKHRYEIVETAHMELAEPSIGMAFDACVERGATKVVVCPFFLLPGNHWRVDIPALTQEAADRHPGVEWLVTAPIGLHSLMAEVLAATVEGCINAASGDGERCKACGAEPDAACNWR</sequence>
<organism evidence="3">
    <name type="scientific">freshwater metagenome</name>
    <dbReference type="NCBI Taxonomy" id="449393"/>
    <lineage>
        <taxon>unclassified sequences</taxon>
        <taxon>metagenomes</taxon>
        <taxon>ecological metagenomes</taxon>
    </lineage>
</organism>
<dbReference type="AlphaFoldDB" id="A0A6J6X0G5"/>
<proteinExistence type="predicted"/>
<keyword evidence="1" id="KW-0479">Metal-binding</keyword>
<dbReference type="GO" id="GO:0046872">
    <property type="term" value="F:metal ion binding"/>
    <property type="evidence" value="ECO:0007669"/>
    <property type="project" value="UniProtKB-KW"/>
</dbReference>
<protein>
    <submittedName>
        <fullName evidence="3">Unannotated protein</fullName>
    </submittedName>
</protein>
<dbReference type="PANTHER" id="PTHR33542">
    <property type="entry name" value="SIROHYDROCHLORIN FERROCHELATASE, CHLOROPLASTIC"/>
    <property type="match status" value="1"/>
</dbReference>
<dbReference type="Pfam" id="PF01903">
    <property type="entry name" value="CbiX"/>
    <property type="match status" value="1"/>
</dbReference>
<dbReference type="Gene3D" id="3.40.50.1400">
    <property type="match status" value="1"/>
</dbReference>
<evidence type="ECO:0000256" key="1">
    <source>
        <dbReference type="ARBA" id="ARBA00022723"/>
    </source>
</evidence>
<dbReference type="InterPro" id="IPR050963">
    <property type="entry name" value="Sirohydro_Cobaltochel/CbiX"/>
</dbReference>
<keyword evidence="2" id="KW-0456">Lyase</keyword>
<dbReference type="EMBL" id="CAFAAH010000032">
    <property type="protein sequence ID" value="CAB4790412.1"/>
    <property type="molecule type" value="Genomic_DNA"/>
</dbReference>
<accession>A0A6J6X0G5</accession>
<evidence type="ECO:0000256" key="2">
    <source>
        <dbReference type="ARBA" id="ARBA00023239"/>
    </source>
</evidence>